<reference evidence="2 3" key="1">
    <citation type="submission" date="2018-02" db="EMBL/GenBank/DDBJ databases">
        <authorList>
            <person name="Cohen D.B."/>
            <person name="Kent A.D."/>
        </authorList>
    </citation>
    <scope>NUCLEOTIDE SEQUENCE [LARGE SCALE GENOMIC DNA]</scope>
    <source>
        <strain evidence="2 3">CCAP 1448/3</strain>
    </source>
</reference>
<accession>A0A2T1C0C6</accession>
<name>A0A2T1C0C6_9CYAN</name>
<evidence type="ECO:0000313" key="3">
    <source>
        <dbReference type="Proteomes" id="UP000238762"/>
    </source>
</evidence>
<dbReference type="Proteomes" id="UP000238762">
    <property type="component" value="Unassembled WGS sequence"/>
</dbReference>
<comment type="caution">
    <text evidence="2">The sequence shown here is derived from an EMBL/GenBank/DDBJ whole genome shotgun (WGS) entry which is preliminary data.</text>
</comment>
<dbReference type="RefSeq" id="WP_106289925.1">
    <property type="nucleotide sequence ID" value="NZ_CAWNTC010000126.1"/>
</dbReference>
<evidence type="ECO:0008006" key="4">
    <source>
        <dbReference type="Google" id="ProtNLM"/>
    </source>
</evidence>
<evidence type="ECO:0000313" key="2">
    <source>
        <dbReference type="EMBL" id="PSB01618.1"/>
    </source>
</evidence>
<feature type="chain" id="PRO_5015737269" description="DUF4367 domain-containing protein" evidence="1">
    <location>
        <begin position="26"/>
        <end position="176"/>
    </location>
</feature>
<dbReference type="OrthoDB" id="464555at2"/>
<proteinExistence type="predicted"/>
<dbReference type="EMBL" id="PVWJ01000097">
    <property type="protein sequence ID" value="PSB01618.1"/>
    <property type="molecule type" value="Genomic_DNA"/>
</dbReference>
<reference evidence="2 3" key="2">
    <citation type="submission" date="2018-03" db="EMBL/GenBank/DDBJ databases">
        <title>The ancient ancestry and fast evolution of plastids.</title>
        <authorList>
            <person name="Moore K.R."/>
            <person name="Magnabosco C."/>
            <person name="Momper L."/>
            <person name="Gold D.A."/>
            <person name="Bosak T."/>
            <person name="Fournier G.P."/>
        </authorList>
    </citation>
    <scope>NUCLEOTIDE SEQUENCE [LARGE SCALE GENOMIC DNA]</scope>
    <source>
        <strain evidence="2 3">CCAP 1448/3</strain>
    </source>
</reference>
<feature type="signal peptide" evidence="1">
    <location>
        <begin position="1"/>
        <end position="25"/>
    </location>
</feature>
<sequence>MIYSQLFASSLVGVSLLANLSSATAAPAPIFQPIISELQSKLPSGWKLRLPAYLPSAPVQLYAYVRSSPVITQVNIATSPDCATSSQPLSCTVGGIGVISPQRKNWLPAQQKFSRVSLSRGIKGYYLTRDGGKFIFWEQEGQRYTLGAIAQGISTQDLIEIVNSAINESPISSRRR</sequence>
<dbReference type="AlphaFoldDB" id="A0A2T1C0C6"/>
<protein>
    <recommendedName>
        <fullName evidence="4">DUF4367 domain-containing protein</fullName>
    </recommendedName>
</protein>
<organism evidence="2 3">
    <name type="scientific">Merismopedia glauca CCAP 1448/3</name>
    <dbReference type="NCBI Taxonomy" id="1296344"/>
    <lineage>
        <taxon>Bacteria</taxon>
        <taxon>Bacillati</taxon>
        <taxon>Cyanobacteriota</taxon>
        <taxon>Cyanophyceae</taxon>
        <taxon>Synechococcales</taxon>
        <taxon>Merismopediaceae</taxon>
        <taxon>Merismopedia</taxon>
    </lineage>
</organism>
<gene>
    <name evidence="2" type="ORF">C7B64_17415</name>
</gene>
<keyword evidence="1" id="KW-0732">Signal</keyword>
<evidence type="ECO:0000256" key="1">
    <source>
        <dbReference type="SAM" id="SignalP"/>
    </source>
</evidence>
<keyword evidence="3" id="KW-1185">Reference proteome</keyword>